<evidence type="ECO:0000256" key="13">
    <source>
        <dbReference type="ARBA" id="ARBA00023212"/>
    </source>
</evidence>
<evidence type="ECO:0000256" key="7">
    <source>
        <dbReference type="ARBA" id="ARBA00022816"/>
    </source>
</evidence>
<dbReference type="SUPFAM" id="SSF54648">
    <property type="entry name" value="DLC"/>
    <property type="match status" value="1"/>
</dbReference>
<comment type="subcellular location">
    <subcellularLocation>
        <location evidence="1 15">Cytoplasm</location>
        <location evidence="1 15">Cytoskeleton</location>
    </subcellularLocation>
    <subcellularLocation>
        <location evidence="2">Nucleus</location>
        <location evidence="2">Nuclear pore complex</location>
    </subcellularLocation>
</comment>
<dbReference type="PROSITE" id="PS01239">
    <property type="entry name" value="DYNEIN_LIGHT_1"/>
    <property type="match status" value="1"/>
</dbReference>
<dbReference type="Pfam" id="PF01221">
    <property type="entry name" value="Dynein_light"/>
    <property type="match status" value="1"/>
</dbReference>
<comment type="subunit">
    <text evidence="15">Cytoplasmic dynein consists of two catalytic heavy chains (HCs) and a number of non-catalytic subunits which present intermediate chains (ICs), light intermediate chains (LICs) and light chains (LCs).</text>
</comment>
<organism evidence="17 18">
    <name type="scientific">Dekkera bruxellensis</name>
    <name type="common">Brettanomyces custersii</name>
    <dbReference type="NCBI Taxonomy" id="5007"/>
    <lineage>
        <taxon>Eukaryota</taxon>
        <taxon>Fungi</taxon>
        <taxon>Dikarya</taxon>
        <taxon>Ascomycota</taxon>
        <taxon>Saccharomycotina</taxon>
        <taxon>Pichiomycetes</taxon>
        <taxon>Pichiales</taxon>
        <taxon>Pichiaceae</taxon>
        <taxon>Brettanomyces</taxon>
    </lineage>
</organism>
<keyword evidence="9" id="KW-0811">Translocation</keyword>
<dbReference type="Gene3D" id="3.30.740.10">
    <property type="entry name" value="Protein Inhibitor Of Neuronal Nitric Oxide Synthase"/>
    <property type="match status" value="1"/>
</dbReference>
<keyword evidence="6 15" id="KW-0493">Microtubule</keyword>
<keyword evidence="11" id="KW-0906">Nuclear pore complex</keyword>
<dbReference type="Proteomes" id="UP000663131">
    <property type="component" value="Chromosome 7"/>
</dbReference>
<keyword evidence="13 15" id="KW-0206">Cytoskeleton</keyword>
<dbReference type="PANTHER" id="PTHR11886:SF35">
    <property type="entry name" value="DYNEIN LIGHT CHAIN"/>
    <property type="match status" value="1"/>
</dbReference>
<dbReference type="SMART" id="SM01375">
    <property type="entry name" value="Dynein_light"/>
    <property type="match status" value="1"/>
</dbReference>
<evidence type="ECO:0000256" key="3">
    <source>
        <dbReference type="ARBA" id="ARBA00010156"/>
    </source>
</evidence>
<evidence type="ECO:0000256" key="2">
    <source>
        <dbReference type="ARBA" id="ARBA00004567"/>
    </source>
</evidence>
<evidence type="ECO:0000313" key="18">
    <source>
        <dbReference type="Proteomes" id="UP000663131"/>
    </source>
</evidence>
<keyword evidence="14" id="KW-0539">Nucleus</keyword>
<proteinExistence type="inferred from homology"/>
<evidence type="ECO:0000313" key="17">
    <source>
        <dbReference type="EMBL" id="QOU20151.1"/>
    </source>
</evidence>
<keyword evidence="4 15" id="KW-0813">Transport</keyword>
<comment type="similarity">
    <text evidence="3 15">Belongs to the dynein light chain family.</text>
</comment>
<reference evidence="17" key="1">
    <citation type="submission" date="2020-10" db="EMBL/GenBank/DDBJ databases">
        <authorList>
            <person name="Palmer J.M."/>
        </authorList>
    </citation>
    <scope>NUCLEOTIDE SEQUENCE</scope>
    <source>
        <strain evidence="17">UCD 2041</strain>
    </source>
</reference>
<dbReference type="GO" id="GO:0005643">
    <property type="term" value="C:nuclear pore"/>
    <property type="evidence" value="ECO:0007669"/>
    <property type="project" value="UniProtKB-SubCell"/>
</dbReference>
<reference evidence="17" key="2">
    <citation type="journal article" name="BMC Genomics">
        <title>New genome assemblies reveal patterns of domestication and adaptation across Brettanomyces (Dekkera) species.</title>
        <authorList>
            <person name="Roach M.J."/>
            <person name="Borneman A.R."/>
        </authorList>
    </citation>
    <scope>NUCLEOTIDE SEQUENCE</scope>
    <source>
        <strain evidence="17">UCD 2041</strain>
    </source>
</reference>
<dbReference type="GO" id="GO:0015031">
    <property type="term" value="P:protein transport"/>
    <property type="evidence" value="ECO:0007669"/>
    <property type="project" value="UniProtKB-KW"/>
</dbReference>
<dbReference type="RefSeq" id="XP_041136644.1">
    <property type="nucleotide sequence ID" value="XM_041283292.1"/>
</dbReference>
<dbReference type="AlphaFoldDB" id="A0A871RC37"/>
<keyword evidence="8" id="KW-0653">Protein transport</keyword>
<evidence type="ECO:0000256" key="14">
    <source>
        <dbReference type="ARBA" id="ARBA00023242"/>
    </source>
</evidence>
<evidence type="ECO:0000256" key="11">
    <source>
        <dbReference type="ARBA" id="ARBA00023132"/>
    </source>
</evidence>
<evidence type="ECO:0000256" key="5">
    <source>
        <dbReference type="ARBA" id="ARBA00022490"/>
    </source>
</evidence>
<feature type="region of interest" description="Disordered" evidence="16">
    <location>
        <begin position="1"/>
        <end position="23"/>
    </location>
</feature>
<feature type="compositionally biased region" description="Polar residues" evidence="16">
    <location>
        <begin position="1"/>
        <end position="17"/>
    </location>
</feature>
<sequence>MSDQVEAPTTDNASSKINPVLKSSDMPEEMKTKVYELAQSALDSSKKAVDIAASMKKEMDKTYGPTWHAIVGKSFGSFVSHESGNFIYFYVDNLAFLLFKTA</sequence>
<dbReference type="GeneID" id="64576726"/>
<keyword evidence="10 15" id="KW-0243">Dynein</keyword>
<dbReference type="GO" id="GO:0007017">
    <property type="term" value="P:microtubule-based process"/>
    <property type="evidence" value="ECO:0007669"/>
    <property type="project" value="InterPro"/>
</dbReference>
<keyword evidence="7" id="KW-0509">mRNA transport</keyword>
<dbReference type="GO" id="GO:0005874">
    <property type="term" value="C:microtubule"/>
    <property type="evidence" value="ECO:0007669"/>
    <property type="project" value="UniProtKB-KW"/>
</dbReference>
<evidence type="ECO:0000256" key="10">
    <source>
        <dbReference type="ARBA" id="ARBA00023017"/>
    </source>
</evidence>
<name>A0A871RC37_DEKBR</name>
<evidence type="ECO:0000256" key="12">
    <source>
        <dbReference type="ARBA" id="ARBA00023175"/>
    </source>
</evidence>
<evidence type="ECO:0000256" key="16">
    <source>
        <dbReference type="SAM" id="MobiDB-lite"/>
    </source>
</evidence>
<dbReference type="KEGG" id="bbrx:BRETT_004803"/>
<dbReference type="OrthoDB" id="10033309at2759"/>
<dbReference type="InterPro" id="IPR037177">
    <property type="entry name" value="DLC_sf"/>
</dbReference>
<comment type="function">
    <text evidence="15">Acts as one of several non-catalytic accessory components of the cytoplasmic dynein complex that are thought to be involved in linking dynein to cargos and to adapter proteins that regulate dynein function. Cytoplasmic dynein acts as a motor for the intracellular retrograde motility of vesicles and organelles along microtubules. May play a role in changing or maintaining the spatial distribution of cytoskeletal structures.</text>
</comment>
<evidence type="ECO:0000256" key="1">
    <source>
        <dbReference type="ARBA" id="ARBA00004245"/>
    </source>
</evidence>
<accession>A0A871RC37</accession>
<dbReference type="InterPro" id="IPR001372">
    <property type="entry name" value="Dynein_light_chain_typ-1/2"/>
</dbReference>
<dbReference type="FunFam" id="3.30.740.10:FF:000005">
    <property type="entry name" value="Dynein light chain"/>
    <property type="match status" value="1"/>
</dbReference>
<dbReference type="GO" id="GO:0045505">
    <property type="term" value="F:dynein intermediate chain binding"/>
    <property type="evidence" value="ECO:0007669"/>
    <property type="project" value="TreeGrafter"/>
</dbReference>
<dbReference type="PANTHER" id="PTHR11886">
    <property type="entry name" value="DYNEIN LIGHT CHAIN"/>
    <property type="match status" value="1"/>
</dbReference>
<dbReference type="GO" id="GO:0051028">
    <property type="term" value="P:mRNA transport"/>
    <property type="evidence" value="ECO:0007669"/>
    <property type="project" value="UniProtKB-KW"/>
</dbReference>
<dbReference type="GO" id="GO:0005868">
    <property type="term" value="C:cytoplasmic dynein complex"/>
    <property type="evidence" value="ECO:0007669"/>
    <property type="project" value="TreeGrafter"/>
</dbReference>
<dbReference type="InterPro" id="IPR019763">
    <property type="entry name" value="Dynein_light_1/2_CS"/>
</dbReference>
<evidence type="ECO:0000256" key="4">
    <source>
        <dbReference type="ARBA" id="ARBA00022448"/>
    </source>
</evidence>
<dbReference type="CDD" id="cd21452">
    <property type="entry name" value="DLC-like_DYNLL1_DYNLL2"/>
    <property type="match status" value="1"/>
</dbReference>
<gene>
    <name evidence="17" type="ORF">BRETT_004803</name>
</gene>
<evidence type="ECO:0000256" key="8">
    <source>
        <dbReference type="ARBA" id="ARBA00022927"/>
    </source>
</evidence>
<protein>
    <recommendedName>
        <fullName evidence="15">Dynein light chain</fullName>
    </recommendedName>
</protein>
<evidence type="ECO:0000256" key="6">
    <source>
        <dbReference type="ARBA" id="ARBA00022701"/>
    </source>
</evidence>
<dbReference type="EMBL" id="CP063135">
    <property type="protein sequence ID" value="QOU20151.1"/>
    <property type="molecule type" value="Genomic_DNA"/>
</dbReference>
<keyword evidence="12 15" id="KW-0505">Motor protein</keyword>
<evidence type="ECO:0000256" key="15">
    <source>
        <dbReference type="RuleBase" id="RU365010"/>
    </source>
</evidence>
<evidence type="ECO:0000256" key="9">
    <source>
        <dbReference type="ARBA" id="ARBA00023010"/>
    </source>
</evidence>
<keyword evidence="5 15" id="KW-0963">Cytoplasm</keyword>